<accession>A0AAE3XNW1</accession>
<dbReference type="EMBL" id="JAVDQD010000002">
    <property type="protein sequence ID" value="MDR6239408.1"/>
    <property type="molecule type" value="Genomic_DNA"/>
</dbReference>
<evidence type="ECO:0000313" key="2">
    <source>
        <dbReference type="Proteomes" id="UP001185092"/>
    </source>
</evidence>
<dbReference type="Pfam" id="PF18939">
    <property type="entry name" value="DUF5686"/>
    <property type="match status" value="1"/>
</dbReference>
<sequence>MRITNREMLMMLAFVVFIPLYSVHAQIKQKVLEGVVLDDLTGETIPFANVYLKENPKEGAISDMNGGFKFKADFNEDSVLVVASFIGYLPNSIWIKKTNLSTNLEIRLKQEVKNLDAVVFEAPENPAYEILRQAIDRKKENYPMNFPKMQFKSYSSSEVYINELGKMESSKLFQEALQVIRKNPTQKLKDKNGNDIIPLMLTESYTDNYKYKQKSLEKTIHRKVTGIGLEADDNLMQIMTGNGYKELDFYRNNISVMGKYFTTPLHNSWRVKYEYWLIDSLWIDNDFCYEIDVEPKAKGDLVFEGKIWITKNEYALKKLDLKMSEDANINFIRDIRIKQELESFNNKWLVSREYVEVDLSDIIPGLPGLLVKFENISEEYNFNSNYDLSIFEDKFEILDNDKHQEDEEYWNSYRSRLFSSDSSKVLDNNIKAPSVYTIMDSIKAQPRVKVVSVLGRLISNGYHDYGKKFELGHYLYLYAFNNVEGNRVQFGVRSTRKFSNKWLIKPSIAYGFADQKFKHELSVHYSIKPERAFIIGVNSDYNLLGASQIGTEQRFSEFFVFSSRWFDIRRRNPYYRLNTEAFIMSRFFQDLTARLYLRHQNIEYWDKNFSESLPRNTFFPGLSKAINLYEGEVNLRYSKKEKVTLTKNNTFNNAGNQPFPTYKLIFYNGVYNDGNNNKAYQKLFASINHWQRPIGSIGVANIKLKGGYIFSTMPYQLLKIHQGNESSFYLSESFQMMNNFEFVSDRFMELKYEHFFEGLLMNRVPLLKKLNQKMGLRTLFVVESVWGGMSEKNKEYNKEFIGPSEVLDEGELLTFNTLNPNIPYYDLGIGVESIFRVLRVDLMRRMNYNNVPYEVQNWSVKFSAQIKF</sequence>
<dbReference type="RefSeq" id="WP_309939072.1">
    <property type="nucleotide sequence ID" value="NZ_AP025305.1"/>
</dbReference>
<evidence type="ECO:0008006" key="3">
    <source>
        <dbReference type="Google" id="ProtNLM"/>
    </source>
</evidence>
<keyword evidence="2" id="KW-1185">Reference proteome</keyword>
<comment type="caution">
    <text evidence="1">The sequence shown here is derived from an EMBL/GenBank/DDBJ whole genome shotgun (WGS) entry which is preliminary data.</text>
</comment>
<name>A0AAE3XNW1_9BACT</name>
<reference evidence="1" key="1">
    <citation type="submission" date="2023-07" db="EMBL/GenBank/DDBJ databases">
        <title>Genomic Encyclopedia of Type Strains, Phase IV (KMG-IV): sequencing the most valuable type-strain genomes for metagenomic binning, comparative biology and taxonomic classification.</title>
        <authorList>
            <person name="Goeker M."/>
        </authorList>
    </citation>
    <scope>NUCLEOTIDE SEQUENCE</scope>
    <source>
        <strain evidence="1">DSM 26174</strain>
    </source>
</reference>
<dbReference type="Gene3D" id="2.60.40.1120">
    <property type="entry name" value="Carboxypeptidase-like, regulatory domain"/>
    <property type="match status" value="1"/>
</dbReference>
<evidence type="ECO:0000313" key="1">
    <source>
        <dbReference type="EMBL" id="MDR6239408.1"/>
    </source>
</evidence>
<dbReference type="AlphaFoldDB" id="A0AAE3XNW1"/>
<proteinExistence type="predicted"/>
<dbReference type="Proteomes" id="UP001185092">
    <property type="component" value="Unassembled WGS sequence"/>
</dbReference>
<dbReference type="Pfam" id="PF13715">
    <property type="entry name" value="CarbopepD_reg_2"/>
    <property type="match status" value="1"/>
</dbReference>
<dbReference type="InterPro" id="IPR043741">
    <property type="entry name" value="DUF5686"/>
</dbReference>
<dbReference type="InterPro" id="IPR008969">
    <property type="entry name" value="CarboxyPept-like_regulatory"/>
</dbReference>
<protein>
    <recommendedName>
        <fullName evidence="3">Carboxypeptidase-like regulatory domain-containing protein</fullName>
    </recommendedName>
</protein>
<organism evidence="1 2">
    <name type="scientific">Aureibacter tunicatorum</name>
    <dbReference type="NCBI Taxonomy" id="866807"/>
    <lineage>
        <taxon>Bacteria</taxon>
        <taxon>Pseudomonadati</taxon>
        <taxon>Bacteroidota</taxon>
        <taxon>Cytophagia</taxon>
        <taxon>Cytophagales</taxon>
        <taxon>Persicobacteraceae</taxon>
        <taxon>Aureibacter</taxon>
    </lineage>
</organism>
<gene>
    <name evidence="1" type="ORF">HNQ88_002445</name>
</gene>
<dbReference type="SUPFAM" id="SSF49464">
    <property type="entry name" value="Carboxypeptidase regulatory domain-like"/>
    <property type="match status" value="1"/>
</dbReference>